<keyword evidence="2" id="KW-0812">Transmembrane</keyword>
<feature type="transmembrane region" description="Helical" evidence="2">
    <location>
        <begin position="123"/>
        <end position="142"/>
    </location>
</feature>
<sequence length="273" mass="27145">MTAPLTPPHEPDPHDPWAAPPSGSRLAPGGPASSPTAAERRAELAQGAATAVLVAVTGFLLGLLWLWLAPRVPLVSDDTAVFLKNSEGEEAIGADGTFVLLALAFGLLSAVAVFLLRRRGGISLVVGLAVGGLLGSLLAWRVGTWLGPTSDVVAHAKQAGKGVTFDAPLELHAVGAAVLAWPIAAMLAHLVLTWVWGPRDPEPDWEEFWGAGSGAGAVSGAGSGPGAVSGSGHGSGFLGGSSAEAGSGSESESGSGSGAGGKGGAEGWPPRRP</sequence>
<name>A0ABS6TIW1_STRHA</name>
<feature type="compositionally biased region" description="Low complexity" evidence="1">
    <location>
        <begin position="240"/>
        <end position="254"/>
    </location>
</feature>
<comment type="caution">
    <text evidence="3">The sequence shown here is derived from an EMBL/GenBank/DDBJ whole genome shotgun (WGS) entry which is preliminary data.</text>
</comment>
<evidence type="ECO:0000256" key="1">
    <source>
        <dbReference type="SAM" id="MobiDB-lite"/>
    </source>
</evidence>
<keyword evidence="4" id="KW-1185">Reference proteome</keyword>
<protein>
    <submittedName>
        <fullName evidence="3">ABC transporter permease</fullName>
    </submittedName>
</protein>
<evidence type="ECO:0000313" key="3">
    <source>
        <dbReference type="EMBL" id="MBV7668150.1"/>
    </source>
</evidence>
<keyword evidence="2" id="KW-0472">Membrane</keyword>
<dbReference type="RefSeq" id="WP_228867028.1">
    <property type="nucleotide sequence ID" value="NZ_JAHUVW010000001.1"/>
</dbReference>
<evidence type="ECO:0000313" key="4">
    <source>
        <dbReference type="Proteomes" id="UP000735541"/>
    </source>
</evidence>
<evidence type="ECO:0000256" key="2">
    <source>
        <dbReference type="SAM" id="Phobius"/>
    </source>
</evidence>
<reference evidence="3 4" key="1">
    <citation type="submission" date="2021-07" db="EMBL/GenBank/DDBJ databases">
        <title>Sequencing Streptomyces halstedii LGO-A4 genome an citrus endophytic actinomycete.</title>
        <authorList>
            <person name="Samborskyy M."/>
            <person name="Scott N."/>
            <person name="Deglau R."/>
            <person name="Dickens S."/>
            <person name="Oliveira L.G."/>
        </authorList>
    </citation>
    <scope>NUCLEOTIDE SEQUENCE [LARGE SCALE GENOMIC DNA]</scope>
    <source>
        <strain evidence="3 4">LGO-A4</strain>
    </source>
</reference>
<feature type="compositionally biased region" description="Gly residues" evidence="1">
    <location>
        <begin position="255"/>
        <end position="266"/>
    </location>
</feature>
<feature type="transmembrane region" description="Helical" evidence="2">
    <location>
        <begin position="173"/>
        <end position="196"/>
    </location>
</feature>
<feature type="compositionally biased region" description="Low complexity" evidence="1">
    <location>
        <begin position="27"/>
        <end position="37"/>
    </location>
</feature>
<gene>
    <name evidence="3" type="ORF">STHAL_01365</name>
</gene>
<feature type="region of interest" description="Disordered" evidence="1">
    <location>
        <begin position="1"/>
        <end position="40"/>
    </location>
</feature>
<dbReference type="Proteomes" id="UP000735541">
    <property type="component" value="Unassembled WGS sequence"/>
</dbReference>
<feature type="region of interest" description="Disordered" evidence="1">
    <location>
        <begin position="219"/>
        <end position="273"/>
    </location>
</feature>
<dbReference type="EMBL" id="JAHUVW010000001">
    <property type="protein sequence ID" value="MBV7668150.1"/>
    <property type="molecule type" value="Genomic_DNA"/>
</dbReference>
<feature type="compositionally biased region" description="Gly residues" evidence="1">
    <location>
        <begin position="219"/>
        <end position="239"/>
    </location>
</feature>
<proteinExistence type="predicted"/>
<organism evidence="3 4">
    <name type="scientific">Streptomyces halstedii</name>
    <dbReference type="NCBI Taxonomy" id="1944"/>
    <lineage>
        <taxon>Bacteria</taxon>
        <taxon>Bacillati</taxon>
        <taxon>Actinomycetota</taxon>
        <taxon>Actinomycetes</taxon>
        <taxon>Kitasatosporales</taxon>
        <taxon>Streptomycetaceae</taxon>
        <taxon>Streptomyces</taxon>
    </lineage>
</organism>
<keyword evidence="2" id="KW-1133">Transmembrane helix</keyword>
<feature type="transmembrane region" description="Helical" evidence="2">
    <location>
        <begin position="98"/>
        <end position="116"/>
    </location>
</feature>
<feature type="transmembrane region" description="Helical" evidence="2">
    <location>
        <begin position="48"/>
        <end position="68"/>
    </location>
</feature>
<accession>A0ABS6TIW1</accession>